<evidence type="ECO:0000313" key="4">
    <source>
        <dbReference type="Proteomes" id="UP000070400"/>
    </source>
</evidence>
<evidence type="ECO:0000256" key="1">
    <source>
        <dbReference type="ARBA" id="ARBA00023002"/>
    </source>
</evidence>
<dbReference type="AlphaFoldDB" id="A0A133V8C8"/>
<keyword evidence="4" id="KW-1185">Reference proteome</keyword>
<comment type="caution">
    <text evidence="3">The sequence shown here is derived from an EMBL/GenBank/DDBJ whole genome shotgun (WGS) entry which is preliminary data.</text>
</comment>
<dbReference type="GO" id="GO:0016491">
    <property type="term" value="F:oxidoreductase activity"/>
    <property type="evidence" value="ECO:0007669"/>
    <property type="project" value="UniProtKB-KW"/>
</dbReference>
<dbReference type="Gene3D" id="3.30.9.10">
    <property type="entry name" value="D-Amino Acid Oxidase, subunit A, domain 2"/>
    <property type="match status" value="1"/>
</dbReference>
<dbReference type="SUPFAM" id="SSF51905">
    <property type="entry name" value="FAD/NAD(P)-binding domain"/>
    <property type="match status" value="1"/>
</dbReference>
<dbReference type="EMBL" id="LHXX01000006">
    <property type="protein sequence ID" value="KXB02711.1"/>
    <property type="molecule type" value="Genomic_DNA"/>
</dbReference>
<dbReference type="InterPro" id="IPR006076">
    <property type="entry name" value="FAD-dep_OxRdtase"/>
</dbReference>
<dbReference type="PANTHER" id="PTHR13847:SF287">
    <property type="entry name" value="FAD-DEPENDENT OXIDOREDUCTASE DOMAIN-CONTAINING PROTEIN 1"/>
    <property type="match status" value="1"/>
</dbReference>
<dbReference type="Pfam" id="PF01266">
    <property type="entry name" value="DAO"/>
    <property type="match status" value="1"/>
</dbReference>
<dbReference type="InterPro" id="IPR036188">
    <property type="entry name" value="FAD/NAD-bd_sf"/>
</dbReference>
<gene>
    <name evidence="3" type="ORF">AKJ43_00820</name>
</gene>
<evidence type="ECO:0000313" key="3">
    <source>
        <dbReference type="EMBL" id="KXB02711.1"/>
    </source>
</evidence>
<sequence length="387" mass="43056">MELDWVISAMRKKVCIIGGGIVGTSIAYHLRNENVNCTLFEKGKLGSGTSSDSIGGFHMFFGEEWEHDFYSYGWRLYQSWAKDPTSNISFHRTGRLTIAETENEVPSEVLAPAEFTRGTGHENISILSPKETAEFLLGLDISSITKSIYTGTAGYFDPIELIHEFADKAQDCGVKIMTDMEVKEIVVEKDSIQGVVTEDGEFDFDVVINAAGPWAIKVGAMAGVELPLVHTKGQVLVLKPKEEIDRPIPMALFTPKGGYLRDEIGGKIIVGKQVYDLDNKLEAGFFDPDRSPSSAEPYFKEFVAREMSSKLPFLSDGEILDEWVGYRTVTPDFVPIIDYSPINGFILSVGYSGRGIILAPMGGRMTARMVTEKPIRRYRGKFQLDRF</sequence>
<dbReference type="GO" id="GO:0005737">
    <property type="term" value="C:cytoplasm"/>
    <property type="evidence" value="ECO:0007669"/>
    <property type="project" value="TreeGrafter"/>
</dbReference>
<evidence type="ECO:0000259" key="2">
    <source>
        <dbReference type="Pfam" id="PF01266"/>
    </source>
</evidence>
<reference evidence="3 4" key="1">
    <citation type="journal article" date="2016" name="Sci. Rep.">
        <title>Metabolic traits of an uncultured archaeal lineage -MSBL1- from brine pools of the Red Sea.</title>
        <authorList>
            <person name="Mwirichia R."/>
            <person name="Alam I."/>
            <person name="Rashid M."/>
            <person name="Vinu M."/>
            <person name="Ba-Alawi W."/>
            <person name="Anthony Kamau A."/>
            <person name="Kamanda Ngugi D."/>
            <person name="Goker M."/>
            <person name="Klenk H.P."/>
            <person name="Bajic V."/>
            <person name="Stingl U."/>
        </authorList>
    </citation>
    <scope>NUCLEOTIDE SEQUENCE [LARGE SCALE GENOMIC DNA]</scope>
    <source>
        <strain evidence="3">SCGC-AAA261D19</strain>
    </source>
</reference>
<dbReference type="Gene3D" id="3.50.50.60">
    <property type="entry name" value="FAD/NAD(P)-binding domain"/>
    <property type="match status" value="1"/>
</dbReference>
<accession>A0A133V8C8</accession>
<proteinExistence type="predicted"/>
<organism evidence="3 4">
    <name type="scientific">candidate division MSBL1 archaeon SCGC-AAA261D19</name>
    <dbReference type="NCBI Taxonomy" id="1698273"/>
    <lineage>
        <taxon>Archaea</taxon>
        <taxon>Methanobacteriati</taxon>
        <taxon>Methanobacteriota</taxon>
        <taxon>candidate division MSBL1</taxon>
    </lineage>
</organism>
<dbReference type="PANTHER" id="PTHR13847">
    <property type="entry name" value="SARCOSINE DEHYDROGENASE-RELATED"/>
    <property type="match status" value="1"/>
</dbReference>
<feature type="domain" description="FAD dependent oxidoreductase" evidence="2">
    <location>
        <begin position="13"/>
        <end position="369"/>
    </location>
</feature>
<protein>
    <recommendedName>
        <fullName evidence="2">FAD dependent oxidoreductase domain-containing protein</fullName>
    </recommendedName>
</protein>
<keyword evidence="1" id="KW-0560">Oxidoreductase</keyword>
<name>A0A133V8C8_9EURY</name>
<dbReference type="Proteomes" id="UP000070400">
    <property type="component" value="Unassembled WGS sequence"/>
</dbReference>